<dbReference type="InParanoid" id="A7F635"/>
<dbReference type="KEGG" id="ssl:SS1G_13063"/>
<gene>
    <name evidence="1" type="ORF">SS1G_13063</name>
</gene>
<dbReference type="AlphaFoldDB" id="A7F635"/>
<dbReference type="HOGENOM" id="CLU_2759354_0_0_1"/>
<accession>A7F635</accession>
<evidence type="ECO:0000313" key="2">
    <source>
        <dbReference type="Proteomes" id="UP000001312"/>
    </source>
</evidence>
<dbReference type="GeneID" id="5481983"/>
<sequence length="70" mass="8200">MESDCDQGFMKTSDSDLIRVDAMIRFFHRGFHANNRLVIISVIKNSYRDTTPELIVVTRYETIVRYTVVD</sequence>
<organism evidence="1 2">
    <name type="scientific">Sclerotinia sclerotiorum (strain ATCC 18683 / 1980 / Ss-1)</name>
    <name type="common">White mold</name>
    <name type="synonym">Whetzelinia sclerotiorum</name>
    <dbReference type="NCBI Taxonomy" id="665079"/>
    <lineage>
        <taxon>Eukaryota</taxon>
        <taxon>Fungi</taxon>
        <taxon>Dikarya</taxon>
        <taxon>Ascomycota</taxon>
        <taxon>Pezizomycotina</taxon>
        <taxon>Leotiomycetes</taxon>
        <taxon>Helotiales</taxon>
        <taxon>Sclerotiniaceae</taxon>
        <taxon>Sclerotinia</taxon>
    </lineage>
</organism>
<protein>
    <submittedName>
        <fullName evidence="1">Uncharacterized protein</fullName>
    </submittedName>
</protein>
<dbReference type="RefSeq" id="XP_001585971.1">
    <property type="nucleotide sequence ID" value="XM_001585921.1"/>
</dbReference>
<evidence type="ECO:0000313" key="1">
    <source>
        <dbReference type="EMBL" id="EDN98206.1"/>
    </source>
</evidence>
<name>A7F635_SCLS1</name>
<keyword evidence="2" id="KW-1185">Reference proteome</keyword>
<reference evidence="2" key="1">
    <citation type="journal article" date="2011" name="PLoS Genet.">
        <title>Genomic analysis of the necrotrophic fungal pathogens Sclerotinia sclerotiorum and Botrytis cinerea.</title>
        <authorList>
            <person name="Amselem J."/>
            <person name="Cuomo C.A."/>
            <person name="van Kan J.A."/>
            <person name="Viaud M."/>
            <person name="Benito E.P."/>
            <person name="Couloux A."/>
            <person name="Coutinho P.M."/>
            <person name="de Vries R.P."/>
            <person name="Dyer P.S."/>
            <person name="Fillinger S."/>
            <person name="Fournier E."/>
            <person name="Gout L."/>
            <person name="Hahn M."/>
            <person name="Kohn L."/>
            <person name="Lapalu N."/>
            <person name="Plummer K.M."/>
            <person name="Pradier J.M."/>
            <person name="Quevillon E."/>
            <person name="Sharon A."/>
            <person name="Simon A."/>
            <person name="ten Have A."/>
            <person name="Tudzynski B."/>
            <person name="Tudzynski P."/>
            <person name="Wincker P."/>
            <person name="Andrew M."/>
            <person name="Anthouard V."/>
            <person name="Beever R.E."/>
            <person name="Beffa R."/>
            <person name="Benoit I."/>
            <person name="Bouzid O."/>
            <person name="Brault B."/>
            <person name="Chen Z."/>
            <person name="Choquer M."/>
            <person name="Collemare J."/>
            <person name="Cotton P."/>
            <person name="Danchin E.G."/>
            <person name="Da Silva C."/>
            <person name="Gautier A."/>
            <person name="Giraud C."/>
            <person name="Giraud T."/>
            <person name="Gonzalez C."/>
            <person name="Grossetete S."/>
            <person name="Guldener U."/>
            <person name="Henrissat B."/>
            <person name="Howlett B.J."/>
            <person name="Kodira C."/>
            <person name="Kretschmer M."/>
            <person name="Lappartient A."/>
            <person name="Leroch M."/>
            <person name="Levis C."/>
            <person name="Mauceli E."/>
            <person name="Neuveglise C."/>
            <person name="Oeser B."/>
            <person name="Pearson M."/>
            <person name="Poulain J."/>
            <person name="Poussereau N."/>
            <person name="Quesneville H."/>
            <person name="Rascle C."/>
            <person name="Schumacher J."/>
            <person name="Segurens B."/>
            <person name="Sexton A."/>
            <person name="Silva E."/>
            <person name="Sirven C."/>
            <person name="Soanes D.M."/>
            <person name="Talbot N.J."/>
            <person name="Templeton M."/>
            <person name="Yandava C."/>
            <person name="Yarden O."/>
            <person name="Zeng Q."/>
            <person name="Rollins J.A."/>
            <person name="Lebrun M.H."/>
            <person name="Dickman M."/>
        </authorList>
    </citation>
    <scope>NUCLEOTIDE SEQUENCE [LARGE SCALE GENOMIC DNA]</scope>
    <source>
        <strain evidence="2">ATCC 18683 / 1980 / Ss-1</strain>
    </source>
</reference>
<proteinExistence type="predicted"/>
<dbReference type="EMBL" id="CH476643">
    <property type="protein sequence ID" value="EDN98206.1"/>
    <property type="molecule type" value="Genomic_DNA"/>
</dbReference>
<dbReference type="Proteomes" id="UP000001312">
    <property type="component" value="Unassembled WGS sequence"/>
</dbReference>